<dbReference type="Proteomes" id="UP000279833">
    <property type="component" value="Unassembled WGS sequence"/>
</dbReference>
<dbReference type="WBParaSite" id="SCUD_0000007401-mRNA-1">
    <property type="protein sequence ID" value="SCUD_0000007401-mRNA-1"/>
    <property type="gene ID" value="SCUD_0000007401"/>
</dbReference>
<proteinExistence type="predicted"/>
<evidence type="ECO:0000313" key="2">
    <source>
        <dbReference type="Proteomes" id="UP000279833"/>
    </source>
</evidence>
<gene>
    <name evidence="1" type="ORF">SCUD_LOCUS75</name>
</gene>
<organism evidence="3">
    <name type="scientific">Schistosoma curassoni</name>
    <dbReference type="NCBI Taxonomy" id="6186"/>
    <lineage>
        <taxon>Eukaryota</taxon>
        <taxon>Metazoa</taxon>
        <taxon>Spiralia</taxon>
        <taxon>Lophotrochozoa</taxon>
        <taxon>Platyhelminthes</taxon>
        <taxon>Trematoda</taxon>
        <taxon>Digenea</taxon>
        <taxon>Strigeidida</taxon>
        <taxon>Schistosomatoidea</taxon>
        <taxon>Schistosomatidae</taxon>
        <taxon>Schistosoma</taxon>
    </lineage>
</organism>
<protein>
    <submittedName>
        <fullName evidence="1 3">Uncharacterized protein</fullName>
    </submittedName>
</protein>
<reference evidence="3" key="1">
    <citation type="submission" date="2016-06" db="UniProtKB">
        <authorList>
            <consortium name="WormBaseParasite"/>
        </authorList>
    </citation>
    <scope>IDENTIFICATION</scope>
</reference>
<dbReference type="AlphaFoldDB" id="A0A183JBM0"/>
<dbReference type="EMBL" id="UZAK01000038">
    <property type="protein sequence ID" value="VDO59089.1"/>
    <property type="molecule type" value="Genomic_DNA"/>
</dbReference>
<name>A0A183JBM0_9TREM</name>
<evidence type="ECO:0000313" key="3">
    <source>
        <dbReference type="WBParaSite" id="SCUD_0000007401-mRNA-1"/>
    </source>
</evidence>
<evidence type="ECO:0000313" key="1">
    <source>
        <dbReference type="EMBL" id="VDO59089.1"/>
    </source>
</evidence>
<sequence>MHAIQWIARNQLDDLDSTDHLTFLSQTHQQIQVSIASVAETSAAVGVNIHKGKIKIFKYNTENTKPIKLDKGALEEVETFMYLDSIIDKRGGSGADVNARIDKTGTTFLQLMNIWNSKRLSESQYRIQNLQYEHQDSSTLRS</sequence>
<keyword evidence="2" id="KW-1185">Reference proteome</keyword>
<reference evidence="1 2" key="2">
    <citation type="submission" date="2018-11" db="EMBL/GenBank/DDBJ databases">
        <authorList>
            <consortium name="Pathogen Informatics"/>
        </authorList>
    </citation>
    <scope>NUCLEOTIDE SEQUENCE [LARGE SCALE GENOMIC DNA]</scope>
    <source>
        <strain evidence="1">Dakar</strain>
        <strain evidence="2">Dakar, Senegal</strain>
    </source>
</reference>
<accession>A0A183JBM0</accession>